<accession>A0A210PXQ9</accession>
<feature type="transmembrane region" description="Helical" evidence="5">
    <location>
        <begin position="261"/>
        <end position="286"/>
    </location>
</feature>
<dbReference type="AlphaFoldDB" id="A0A210PXQ9"/>
<feature type="transmembrane region" description="Helical" evidence="5">
    <location>
        <begin position="68"/>
        <end position="92"/>
    </location>
</feature>
<comment type="caution">
    <text evidence="7">The sequence shown here is derived from an EMBL/GenBank/DDBJ whole genome shotgun (WGS) entry which is preliminary data.</text>
</comment>
<dbReference type="EMBL" id="NEDP02005415">
    <property type="protein sequence ID" value="OWF41254.1"/>
    <property type="molecule type" value="Genomic_DNA"/>
</dbReference>
<feature type="transmembrane region" description="Helical" evidence="5">
    <location>
        <begin position="163"/>
        <end position="181"/>
    </location>
</feature>
<keyword evidence="7" id="KW-0675">Receptor</keyword>
<dbReference type="GO" id="GO:0007166">
    <property type="term" value="P:cell surface receptor signaling pathway"/>
    <property type="evidence" value="ECO:0007669"/>
    <property type="project" value="InterPro"/>
</dbReference>
<evidence type="ECO:0000256" key="5">
    <source>
        <dbReference type="SAM" id="Phobius"/>
    </source>
</evidence>
<keyword evidence="2 5" id="KW-0812">Transmembrane</keyword>
<proteinExistence type="predicted"/>
<evidence type="ECO:0000259" key="6">
    <source>
        <dbReference type="PROSITE" id="PS50261"/>
    </source>
</evidence>
<evidence type="ECO:0000313" key="8">
    <source>
        <dbReference type="Proteomes" id="UP000242188"/>
    </source>
</evidence>
<dbReference type="Pfam" id="PF00002">
    <property type="entry name" value="7tm_2"/>
    <property type="match status" value="1"/>
</dbReference>
<dbReference type="InterPro" id="IPR017981">
    <property type="entry name" value="GPCR_2-like_7TM"/>
</dbReference>
<keyword evidence="3 5" id="KW-1133">Transmembrane helix</keyword>
<dbReference type="OrthoDB" id="6138721at2759"/>
<dbReference type="InterPro" id="IPR000832">
    <property type="entry name" value="GPCR_2_secretin-like"/>
</dbReference>
<reference evidence="7 8" key="1">
    <citation type="journal article" date="2017" name="Nat. Ecol. Evol.">
        <title>Scallop genome provides insights into evolution of bilaterian karyotype and development.</title>
        <authorList>
            <person name="Wang S."/>
            <person name="Zhang J."/>
            <person name="Jiao W."/>
            <person name="Li J."/>
            <person name="Xun X."/>
            <person name="Sun Y."/>
            <person name="Guo X."/>
            <person name="Huan P."/>
            <person name="Dong B."/>
            <person name="Zhang L."/>
            <person name="Hu X."/>
            <person name="Sun X."/>
            <person name="Wang J."/>
            <person name="Zhao C."/>
            <person name="Wang Y."/>
            <person name="Wang D."/>
            <person name="Huang X."/>
            <person name="Wang R."/>
            <person name="Lv J."/>
            <person name="Li Y."/>
            <person name="Zhang Z."/>
            <person name="Liu B."/>
            <person name="Lu W."/>
            <person name="Hui Y."/>
            <person name="Liang J."/>
            <person name="Zhou Z."/>
            <person name="Hou R."/>
            <person name="Li X."/>
            <person name="Liu Y."/>
            <person name="Li H."/>
            <person name="Ning X."/>
            <person name="Lin Y."/>
            <person name="Zhao L."/>
            <person name="Xing Q."/>
            <person name="Dou J."/>
            <person name="Li Y."/>
            <person name="Mao J."/>
            <person name="Guo H."/>
            <person name="Dou H."/>
            <person name="Li T."/>
            <person name="Mu C."/>
            <person name="Jiang W."/>
            <person name="Fu Q."/>
            <person name="Fu X."/>
            <person name="Miao Y."/>
            <person name="Liu J."/>
            <person name="Yu Q."/>
            <person name="Li R."/>
            <person name="Liao H."/>
            <person name="Li X."/>
            <person name="Kong Y."/>
            <person name="Jiang Z."/>
            <person name="Chourrout D."/>
            <person name="Li R."/>
            <person name="Bao Z."/>
        </authorList>
    </citation>
    <scope>NUCLEOTIDE SEQUENCE [LARGE SCALE GENOMIC DNA]</scope>
    <source>
        <strain evidence="7 8">PY_sf001</strain>
    </source>
</reference>
<dbReference type="PANTHER" id="PTHR23112:SF47">
    <property type="entry name" value="G-PROTEIN COUPLED RECEPTOR 157"/>
    <property type="match status" value="1"/>
</dbReference>
<dbReference type="Proteomes" id="UP000242188">
    <property type="component" value="Unassembled WGS sequence"/>
</dbReference>
<evidence type="ECO:0000256" key="1">
    <source>
        <dbReference type="ARBA" id="ARBA00004141"/>
    </source>
</evidence>
<dbReference type="GO" id="GO:0004930">
    <property type="term" value="F:G protein-coupled receptor activity"/>
    <property type="evidence" value="ECO:0007669"/>
    <property type="project" value="InterPro"/>
</dbReference>
<feature type="transmembrane region" description="Helical" evidence="5">
    <location>
        <begin position="306"/>
        <end position="329"/>
    </location>
</feature>
<comment type="subcellular location">
    <subcellularLocation>
        <location evidence="1">Membrane</location>
        <topology evidence="1">Multi-pass membrane protein</topology>
    </subcellularLocation>
</comment>
<feature type="domain" description="G-protein coupled receptors family 2 profile 2" evidence="6">
    <location>
        <begin position="29"/>
        <end position="330"/>
    </location>
</feature>
<evidence type="ECO:0000256" key="3">
    <source>
        <dbReference type="ARBA" id="ARBA00022989"/>
    </source>
</evidence>
<evidence type="ECO:0000256" key="2">
    <source>
        <dbReference type="ARBA" id="ARBA00022692"/>
    </source>
</evidence>
<sequence length="364" mass="41570">MGFDDSTTSSVTMNTLSPSDDDPVNLLDNVSLALSGFSSSLSIIGASIIFLTYNVEVRNARIRQTRRLLMFLTVADIMTACGILTGTIRYAVIHQQHDVITIKEHEYLCTHPDEICIAQSMITTFSGMASFCWTLVIGIHLIVSLRPSSAVSDPERPWSEIKAHVICWGLPGVITMTALGYDMLGENFSIGTGPWCWIKVCLKERKVSTMYIWMAVTGKGWDIITYVVSMVFFILLVFYLRRRGFSISDLPRRTEHRLRQADANFVFLWLLTYVLKVWGTARFFMSMTEYKTYRKDVPTFDSMEKFLLYMQSFCDGLQAFCNCILFVFLDRTMINGMINHFRCTLARRQPLLQDSQSRYGSTNC</sequence>
<dbReference type="PANTHER" id="PTHR23112">
    <property type="entry name" value="G PROTEIN-COUPLED RECEPTOR 157-RELATED"/>
    <property type="match status" value="1"/>
</dbReference>
<dbReference type="GO" id="GO:0005886">
    <property type="term" value="C:plasma membrane"/>
    <property type="evidence" value="ECO:0007669"/>
    <property type="project" value="TreeGrafter"/>
</dbReference>
<name>A0A210PXQ9_MIZYE</name>
<evidence type="ECO:0000313" key="7">
    <source>
        <dbReference type="EMBL" id="OWF41254.1"/>
    </source>
</evidence>
<protein>
    <submittedName>
        <fullName evidence="7">G-protein coupled receptor 157</fullName>
    </submittedName>
</protein>
<feature type="transmembrane region" description="Helical" evidence="5">
    <location>
        <begin position="223"/>
        <end position="240"/>
    </location>
</feature>
<keyword evidence="8" id="KW-1185">Reference proteome</keyword>
<dbReference type="GO" id="GO:0007189">
    <property type="term" value="P:adenylate cyclase-activating G protein-coupled receptor signaling pathway"/>
    <property type="evidence" value="ECO:0007669"/>
    <property type="project" value="TreeGrafter"/>
</dbReference>
<dbReference type="SUPFAM" id="SSF81321">
    <property type="entry name" value="Family A G protein-coupled receptor-like"/>
    <property type="match status" value="1"/>
</dbReference>
<organism evidence="7 8">
    <name type="scientific">Mizuhopecten yessoensis</name>
    <name type="common">Japanese scallop</name>
    <name type="synonym">Patinopecten yessoensis</name>
    <dbReference type="NCBI Taxonomy" id="6573"/>
    <lineage>
        <taxon>Eukaryota</taxon>
        <taxon>Metazoa</taxon>
        <taxon>Spiralia</taxon>
        <taxon>Lophotrochozoa</taxon>
        <taxon>Mollusca</taxon>
        <taxon>Bivalvia</taxon>
        <taxon>Autobranchia</taxon>
        <taxon>Pteriomorphia</taxon>
        <taxon>Pectinida</taxon>
        <taxon>Pectinoidea</taxon>
        <taxon>Pectinidae</taxon>
        <taxon>Mizuhopecten</taxon>
    </lineage>
</organism>
<dbReference type="PROSITE" id="PS50261">
    <property type="entry name" value="G_PROTEIN_RECEP_F2_4"/>
    <property type="match status" value="1"/>
</dbReference>
<feature type="transmembrane region" description="Helical" evidence="5">
    <location>
        <begin position="121"/>
        <end position="143"/>
    </location>
</feature>
<evidence type="ECO:0000256" key="4">
    <source>
        <dbReference type="ARBA" id="ARBA00023136"/>
    </source>
</evidence>
<dbReference type="STRING" id="6573.A0A210PXQ9"/>
<gene>
    <name evidence="7" type="ORF">KP79_PYT21435</name>
</gene>
<feature type="transmembrane region" description="Helical" evidence="5">
    <location>
        <begin position="32"/>
        <end position="56"/>
    </location>
</feature>
<dbReference type="Gene3D" id="1.20.1070.10">
    <property type="entry name" value="Rhodopsin 7-helix transmembrane proteins"/>
    <property type="match status" value="1"/>
</dbReference>
<keyword evidence="4 5" id="KW-0472">Membrane</keyword>